<sequence length="200" mass="22065">MNRLNLLVKLDRIAFQYNSEIEYSLHPGVVVESVNKVRTNCKALKFKNEAPGMCCLNGKVKLPPLKAPLEPLFSLVAGTTTQSNDIPVWVPPLRKVESVYPWMKRSSPAVDPPPPPCALNSPADVGMLGNCPGKDERNYSSFPPANRTASGRTPQHAQQPRQKREVNTLAFASDLLFVIKNKLTPLRSFVSFQKHGSVCG</sequence>
<protein>
    <submittedName>
        <fullName evidence="2">Uncharacterized protein</fullName>
    </submittedName>
</protein>
<reference evidence="2 3" key="1">
    <citation type="journal article" date="2019" name="Sci. Rep.">
        <title>Orb-weaving spider Araneus ventricosus genome elucidates the spidroin gene catalogue.</title>
        <authorList>
            <person name="Kono N."/>
            <person name="Nakamura H."/>
            <person name="Ohtoshi R."/>
            <person name="Moran D.A.P."/>
            <person name="Shinohara A."/>
            <person name="Yoshida Y."/>
            <person name="Fujiwara M."/>
            <person name="Mori M."/>
            <person name="Tomita M."/>
            <person name="Arakawa K."/>
        </authorList>
    </citation>
    <scope>NUCLEOTIDE SEQUENCE [LARGE SCALE GENOMIC DNA]</scope>
</reference>
<name>A0A4Y2PUL0_ARAVE</name>
<accession>A0A4Y2PUL0</accession>
<evidence type="ECO:0000256" key="1">
    <source>
        <dbReference type="SAM" id="MobiDB-lite"/>
    </source>
</evidence>
<feature type="region of interest" description="Disordered" evidence="1">
    <location>
        <begin position="136"/>
        <end position="164"/>
    </location>
</feature>
<keyword evidence="3" id="KW-1185">Reference proteome</keyword>
<comment type="caution">
    <text evidence="2">The sequence shown here is derived from an EMBL/GenBank/DDBJ whole genome shotgun (WGS) entry which is preliminary data.</text>
</comment>
<dbReference type="Proteomes" id="UP000499080">
    <property type="component" value="Unassembled WGS sequence"/>
</dbReference>
<organism evidence="2 3">
    <name type="scientific">Araneus ventricosus</name>
    <name type="common">Orbweaver spider</name>
    <name type="synonym">Epeira ventricosa</name>
    <dbReference type="NCBI Taxonomy" id="182803"/>
    <lineage>
        <taxon>Eukaryota</taxon>
        <taxon>Metazoa</taxon>
        <taxon>Ecdysozoa</taxon>
        <taxon>Arthropoda</taxon>
        <taxon>Chelicerata</taxon>
        <taxon>Arachnida</taxon>
        <taxon>Araneae</taxon>
        <taxon>Araneomorphae</taxon>
        <taxon>Entelegynae</taxon>
        <taxon>Araneoidea</taxon>
        <taxon>Araneidae</taxon>
        <taxon>Araneus</taxon>
    </lineage>
</organism>
<evidence type="ECO:0000313" key="2">
    <source>
        <dbReference type="EMBL" id="GBN54909.1"/>
    </source>
</evidence>
<evidence type="ECO:0000313" key="3">
    <source>
        <dbReference type="Proteomes" id="UP000499080"/>
    </source>
</evidence>
<proteinExistence type="predicted"/>
<feature type="compositionally biased region" description="Polar residues" evidence="1">
    <location>
        <begin position="139"/>
        <end position="160"/>
    </location>
</feature>
<gene>
    <name evidence="2" type="ORF">AVEN_250946_1</name>
</gene>
<dbReference type="EMBL" id="BGPR01012175">
    <property type="protein sequence ID" value="GBN54909.1"/>
    <property type="molecule type" value="Genomic_DNA"/>
</dbReference>
<dbReference type="AlphaFoldDB" id="A0A4Y2PUL0"/>